<sequence length="178" mass="19594">MVENHKVNNNPVDPKSVRGQLTYEDKVIEKIVGLAVEHVNGLLAVNGGFFSNIKDKLVNTNNVTDGVNVEVGTKQVAVDLDAVVEYQQHVPTIFDQIKKVVQNEITKMTDLDVVEVNVNVVDIKTRAQHEADSVSLQDRVTSGAQATTEFVSNQYDNAKGAVSNGVDRVQENREPRVK</sequence>
<organism evidence="3 4">
    <name type="scientific">Streptococcus acidominimus</name>
    <dbReference type="NCBI Taxonomy" id="1326"/>
    <lineage>
        <taxon>Bacteria</taxon>
        <taxon>Bacillati</taxon>
        <taxon>Bacillota</taxon>
        <taxon>Bacilli</taxon>
        <taxon>Lactobacillales</taxon>
        <taxon>Streptococcaceae</taxon>
        <taxon>Streptococcus</taxon>
    </lineage>
</organism>
<reference evidence="3 4" key="1">
    <citation type="submission" date="2017-06" db="EMBL/GenBank/DDBJ databases">
        <authorList>
            <consortium name="Pathogen Informatics"/>
        </authorList>
    </citation>
    <scope>NUCLEOTIDE SEQUENCE [LARGE SCALE GENOMIC DNA]</scope>
    <source>
        <strain evidence="3 4">NCTC11291</strain>
    </source>
</reference>
<evidence type="ECO:0000256" key="2">
    <source>
        <dbReference type="ARBA" id="ARBA00039575"/>
    </source>
</evidence>
<comment type="similarity">
    <text evidence="1">Belongs to the asp23 family.</text>
</comment>
<evidence type="ECO:0000313" key="3">
    <source>
        <dbReference type="EMBL" id="SNV40351.1"/>
    </source>
</evidence>
<dbReference type="Pfam" id="PF03780">
    <property type="entry name" value="Asp23"/>
    <property type="match status" value="1"/>
</dbReference>
<name>A0A239X0T0_STRAI</name>
<dbReference type="AlphaFoldDB" id="A0A239X0T0"/>
<dbReference type="OrthoDB" id="9808942at2"/>
<evidence type="ECO:0000256" key="1">
    <source>
        <dbReference type="ARBA" id="ARBA00005721"/>
    </source>
</evidence>
<dbReference type="PANTHER" id="PTHR34297">
    <property type="entry name" value="HYPOTHETICAL CYTOSOLIC PROTEIN-RELATED"/>
    <property type="match status" value="1"/>
</dbReference>
<dbReference type="RefSeq" id="WP_029691601.1">
    <property type="nucleotide sequence ID" value="NZ_LT906454.1"/>
</dbReference>
<dbReference type="EMBL" id="LT906454">
    <property type="protein sequence ID" value="SNV40351.1"/>
    <property type="molecule type" value="Genomic_DNA"/>
</dbReference>
<dbReference type="GeneID" id="301157182"/>
<protein>
    <recommendedName>
        <fullName evidence="2">Stress response regulator gls24 homolog</fullName>
    </recommendedName>
</protein>
<gene>
    <name evidence="3" type="ORF">SAMEA4504048_01154</name>
</gene>
<dbReference type="Proteomes" id="UP000215144">
    <property type="component" value="Chromosome 1"/>
</dbReference>
<dbReference type="PANTHER" id="PTHR34297:SF3">
    <property type="entry name" value="ALKALINE SHOCK PROTEIN 23"/>
    <property type="match status" value="1"/>
</dbReference>
<accession>A0A239X0T0</accession>
<evidence type="ECO:0000313" key="4">
    <source>
        <dbReference type="Proteomes" id="UP000215144"/>
    </source>
</evidence>
<dbReference type="InterPro" id="IPR005531">
    <property type="entry name" value="Asp23"/>
</dbReference>
<dbReference type="KEGG" id="saco:SAME_01154"/>
<proteinExistence type="inferred from homology"/>